<feature type="compositionally biased region" description="Acidic residues" evidence="12">
    <location>
        <begin position="139"/>
        <end position="157"/>
    </location>
</feature>
<evidence type="ECO:0000256" key="6">
    <source>
        <dbReference type="ARBA" id="ARBA00022695"/>
    </source>
</evidence>
<feature type="region of interest" description="Disordered" evidence="12">
    <location>
        <begin position="174"/>
        <end position="212"/>
    </location>
</feature>
<evidence type="ECO:0000256" key="3">
    <source>
        <dbReference type="ARBA" id="ARBA00021035"/>
    </source>
</evidence>
<evidence type="ECO:0000256" key="8">
    <source>
        <dbReference type="ARBA" id="ARBA00022932"/>
    </source>
</evidence>
<keyword evidence="5" id="KW-0808">Transferase</keyword>
<dbReference type="GO" id="GO:0009360">
    <property type="term" value="C:DNA polymerase III complex"/>
    <property type="evidence" value="ECO:0007669"/>
    <property type="project" value="InterPro"/>
</dbReference>
<evidence type="ECO:0000256" key="5">
    <source>
        <dbReference type="ARBA" id="ARBA00022679"/>
    </source>
</evidence>
<dbReference type="GO" id="GO:0003887">
    <property type="term" value="F:DNA-directed DNA polymerase activity"/>
    <property type="evidence" value="ECO:0007669"/>
    <property type="project" value="UniProtKB-KW"/>
</dbReference>
<evidence type="ECO:0000313" key="16">
    <source>
        <dbReference type="EMBL" id="RJF82319.1"/>
    </source>
</evidence>
<dbReference type="GO" id="GO:0008408">
    <property type="term" value="F:3'-5' exonuclease activity"/>
    <property type="evidence" value="ECO:0007669"/>
    <property type="project" value="InterPro"/>
</dbReference>
<dbReference type="InterPro" id="IPR022635">
    <property type="entry name" value="DNA_polIII_beta_C"/>
</dbReference>
<feature type="domain" description="DNA polymerase III beta sliding clamp N-terminal" evidence="13">
    <location>
        <begin position="217"/>
        <end position="339"/>
    </location>
</feature>
<dbReference type="RefSeq" id="WP_119831769.1">
    <property type="nucleotide sequence ID" value="NZ_QYUL01000002.1"/>
</dbReference>
<evidence type="ECO:0000256" key="11">
    <source>
        <dbReference type="ARBA" id="ARBA00033276"/>
    </source>
</evidence>
<organism evidence="15 17">
    <name type="scientific">Azospirillum cavernae</name>
    <dbReference type="NCBI Taxonomy" id="2320860"/>
    <lineage>
        <taxon>Bacteria</taxon>
        <taxon>Pseudomonadati</taxon>
        <taxon>Pseudomonadota</taxon>
        <taxon>Alphaproteobacteria</taxon>
        <taxon>Rhodospirillales</taxon>
        <taxon>Azospirillaceae</taxon>
        <taxon>Azospirillum</taxon>
    </lineage>
</organism>
<dbReference type="GO" id="GO:0006271">
    <property type="term" value="P:DNA strand elongation involved in DNA replication"/>
    <property type="evidence" value="ECO:0007669"/>
    <property type="project" value="TreeGrafter"/>
</dbReference>
<dbReference type="PANTHER" id="PTHR30478">
    <property type="entry name" value="DNA POLYMERASE III SUBUNIT BETA"/>
    <property type="match status" value="1"/>
</dbReference>
<keyword evidence="6" id="KW-0548">Nucleotidyltransferase</keyword>
<evidence type="ECO:0000313" key="15">
    <source>
        <dbReference type="EMBL" id="RJF81677.1"/>
    </source>
</evidence>
<evidence type="ECO:0000256" key="10">
    <source>
        <dbReference type="ARBA" id="ARBA00030988"/>
    </source>
</evidence>
<dbReference type="OrthoDB" id="8456782at2"/>
<proteinExistence type="inferred from homology"/>
<evidence type="ECO:0000256" key="2">
    <source>
        <dbReference type="ARBA" id="ARBA00010752"/>
    </source>
</evidence>
<dbReference type="GO" id="GO:0005737">
    <property type="term" value="C:cytoplasm"/>
    <property type="evidence" value="ECO:0007669"/>
    <property type="project" value="UniProtKB-SubCell"/>
</dbReference>
<feature type="compositionally biased region" description="Polar residues" evidence="12">
    <location>
        <begin position="175"/>
        <end position="187"/>
    </location>
</feature>
<dbReference type="InterPro" id="IPR022634">
    <property type="entry name" value="DNA_polIII_beta_N"/>
</dbReference>
<comment type="caution">
    <text evidence="15">The sequence shown here is derived from an EMBL/GenBank/DDBJ whole genome shotgun (WGS) entry which is preliminary data.</text>
</comment>
<dbReference type="InterPro" id="IPR046938">
    <property type="entry name" value="DNA_clamp_sf"/>
</dbReference>
<dbReference type="PANTHER" id="PTHR30478:SF0">
    <property type="entry name" value="BETA SLIDING CLAMP"/>
    <property type="match status" value="1"/>
</dbReference>
<keyword evidence="17" id="KW-1185">Reference proteome</keyword>
<dbReference type="GO" id="GO:0003677">
    <property type="term" value="F:DNA binding"/>
    <property type="evidence" value="ECO:0007669"/>
    <property type="project" value="UniProtKB-KW"/>
</dbReference>
<sequence>MRIPATCVTDAPLYAGLIGPGGLLASTTLPLSKGAMVVEVVARPIDLPYGAFARLVRDRIDPMWGAQDADPEGYWVFADEVERLGQPTEIEDLISSAFKPDSASHRVARAIYDEPQHGTCGRPLGRTLDTLAELAGSDPDFDDFYADDEDGDGDGETDGSAPVNDVAAIADAVKQTPSAPSSEPTNVTPIPPTQPPAAPAQPQSAPPQAIPKGNTLMQFTIDKGPFLSALKRVVALAAKKSAIPILECVLLDVSDTVLALSASDMAVDVRVTMPISIGAQPGRLAVPGAALATAIDALPDGAQITLEAVGATADGVRLRILCGKTRFHLPTRYAEDFPVFAPADGAEMTIPASALKQAIDRVVGTMCTDDTKPNLMGMAVHALPEGVRVVTSNVKALSRADLNVSTGAENFVALFGNRDGFPGVLIPSASVAALRRLLDVVGDEIEARLVIGQRRATFDLFPFSFGTTLSAVAFAPYERVISHALGIANKRMTIPRGDFLASIRRVRSMADDKDRALALTITAEGVRVETAERGSADAVDVLETDTGFTFGSASIGFSSKYLVPAVEALNASSLSCEMGSPDAPTFWRAAQEEDINAAEHLIVVMPYRLSKAEG</sequence>
<comment type="subcellular location">
    <subcellularLocation>
        <location evidence="1">Cytoplasm</location>
    </subcellularLocation>
</comment>
<evidence type="ECO:0000256" key="1">
    <source>
        <dbReference type="ARBA" id="ARBA00004496"/>
    </source>
</evidence>
<dbReference type="EMBL" id="QYUL01000002">
    <property type="protein sequence ID" value="RJF82319.1"/>
    <property type="molecule type" value="Genomic_DNA"/>
</dbReference>
<dbReference type="EMBL" id="QYUL01000002">
    <property type="protein sequence ID" value="RJF81677.1"/>
    <property type="molecule type" value="Genomic_DNA"/>
</dbReference>
<feature type="compositionally biased region" description="Pro residues" evidence="12">
    <location>
        <begin position="189"/>
        <end position="209"/>
    </location>
</feature>
<accession>A0A418VWZ6</accession>
<evidence type="ECO:0000313" key="17">
    <source>
        <dbReference type="Proteomes" id="UP000283458"/>
    </source>
</evidence>
<evidence type="ECO:0000259" key="13">
    <source>
        <dbReference type="Pfam" id="PF00712"/>
    </source>
</evidence>
<gene>
    <name evidence="15" type="ORF">D3877_16275</name>
    <name evidence="16" type="ORF">D3877_19960</name>
</gene>
<evidence type="ECO:0000256" key="4">
    <source>
        <dbReference type="ARBA" id="ARBA00022490"/>
    </source>
</evidence>
<keyword evidence="8" id="KW-0239">DNA-directed DNA polymerase</keyword>
<feature type="region of interest" description="Disordered" evidence="12">
    <location>
        <begin position="139"/>
        <end position="162"/>
    </location>
</feature>
<keyword evidence="4" id="KW-0963">Cytoplasm</keyword>
<dbReference type="Pfam" id="PF00712">
    <property type="entry name" value="DNA_pol3_beta"/>
    <property type="match status" value="1"/>
</dbReference>
<dbReference type="Pfam" id="PF02768">
    <property type="entry name" value="DNA_pol3_beta_3"/>
    <property type="match status" value="1"/>
</dbReference>
<dbReference type="InterPro" id="IPR001001">
    <property type="entry name" value="DNA_polIII_beta"/>
</dbReference>
<dbReference type="AlphaFoldDB" id="A0A418VWZ6"/>
<evidence type="ECO:0000256" key="7">
    <source>
        <dbReference type="ARBA" id="ARBA00022705"/>
    </source>
</evidence>
<comment type="similarity">
    <text evidence="2">Belongs to the beta sliding clamp family.</text>
</comment>
<keyword evidence="9" id="KW-0238">DNA-binding</keyword>
<reference evidence="15 17" key="1">
    <citation type="submission" date="2018-09" db="EMBL/GenBank/DDBJ databases">
        <authorList>
            <person name="Zhu H."/>
        </authorList>
    </citation>
    <scope>NUCLEOTIDE SEQUENCE [LARGE SCALE GENOMIC DNA]</scope>
    <source>
        <strain evidence="15 17">K2W22B-5</strain>
    </source>
</reference>
<dbReference type="CDD" id="cd00140">
    <property type="entry name" value="beta_clamp"/>
    <property type="match status" value="1"/>
</dbReference>
<evidence type="ECO:0000256" key="9">
    <source>
        <dbReference type="ARBA" id="ARBA00023125"/>
    </source>
</evidence>
<feature type="domain" description="DNA polymerase III beta sliding clamp C-terminal" evidence="14">
    <location>
        <begin position="489"/>
        <end position="597"/>
    </location>
</feature>
<dbReference type="SUPFAM" id="SSF55979">
    <property type="entry name" value="DNA clamp"/>
    <property type="match status" value="3"/>
</dbReference>
<evidence type="ECO:0000259" key="14">
    <source>
        <dbReference type="Pfam" id="PF02768"/>
    </source>
</evidence>
<dbReference type="Proteomes" id="UP000283458">
    <property type="component" value="Unassembled WGS sequence"/>
</dbReference>
<keyword evidence="7" id="KW-0235">DNA replication</keyword>
<name>A0A418VWZ6_9PROT</name>
<dbReference type="SMART" id="SM00480">
    <property type="entry name" value="POL3Bc"/>
    <property type="match status" value="1"/>
</dbReference>
<protein>
    <recommendedName>
        <fullName evidence="3">Beta sliding clamp</fullName>
    </recommendedName>
    <alternativeName>
        <fullName evidence="11">Beta-clamp processivity factor</fullName>
    </alternativeName>
    <alternativeName>
        <fullName evidence="10">DNA polymerase III beta sliding clamp subunit</fullName>
    </alternativeName>
</protein>
<evidence type="ECO:0000256" key="12">
    <source>
        <dbReference type="SAM" id="MobiDB-lite"/>
    </source>
</evidence>
<dbReference type="Gene3D" id="3.10.150.10">
    <property type="entry name" value="DNA Polymerase III, subunit A, domain 2"/>
    <property type="match status" value="3"/>
</dbReference>